<comment type="caution">
    <text evidence="2">The sequence shown here is derived from an EMBL/GenBank/DDBJ whole genome shotgun (WGS) entry which is preliminary data.</text>
</comment>
<evidence type="ECO:0000313" key="2">
    <source>
        <dbReference type="EMBL" id="NNU79955.1"/>
    </source>
</evidence>
<protein>
    <submittedName>
        <fullName evidence="2">DUF3108 domain-containing protein</fullName>
    </submittedName>
</protein>
<name>A0A849L135_9RHOB</name>
<organism evidence="2 3">
    <name type="scientific">Halovulum dunhuangense</name>
    <dbReference type="NCBI Taxonomy" id="1505036"/>
    <lineage>
        <taxon>Bacteria</taxon>
        <taxon>Pseudomonadati</taxon>
        <taxon>Pseudomonadota</taxon>
        <taxon>Alphaproteobacteria</taxon>
        <taxon>Rhodobacterales</taxon>
        <taxon>Paracoccaceae</taxon>
        <taxon>Halovulum</taxon>
    </lineage>
</organism>
<evidence type="ECO:0000313" key="3">
    <source>
        <dbReference type="Proteomes" id="UP000572377"/>
    </source>
</evidence>
<dbReference type="AlphaFoldDB" id="A0A849L135"/>
<dbReference type="EMBL" id="JABFBC010000001">
    <property type="protein sequence ID" value="NNU79955.1"/>
    <property type="molecule type" value="Genomic_DNA"/>
</dbReference>
<keyword evidence="3" id="KW-1185">Reference proteome</keyword>
<feature type="chain" id="PRO_5032792152" evidence="1">
    <location>
        <begin position="28"/>
        <end position="244"/>
    </location>
</feature>
<keyword evidence="1" id="KW-0732">Signal</keyword>
<evidence type="ECO:0000256" key="1">
    <source>
        <dbReference type="SAM" id="SignalP"/>
    </source>
</evidence>
<dbReference type="InterPro" id="IPR021457">
    <property type="entry name" value="DUF3108"/>
</dbReference>
<dbReference type="Pfam" id="PF11306">
    <property type="entry name" value="DUF3108"/>
    <property type="match status" value="1"/>
</dbReference>
<proteinExistence type="predicted"/>
<reference evidence="2 3" key="1">
    <citation type="submission" date="2020-05" db="EMBL/GenBank/DDBJ databases">
        <title>Gimesia benthica sp. nov., a novel planctomycete isolated from a deep-sea water sample of the Northwest Indian Ocean.</title>
        <authorList>
            <person name="Wang J."/>
            <person name="Ruan C."/>
            <person name="Song L."/>
            <person name="Zhu Y."/>
            <person name="Li A."/>
            <person name="Zheng X."/>
            <person name="Wang L."/>
            <person name="Lu Z."/>
            <person name="Huang Y."/>
            <person name="Du W."/>
            <person name="Zhou Y."/>
            <person name="Huang L."/>
            <person name="Dai X."/>
        </authorList>
    </citation>
    <scope>NUCLEOTIDE SEQUENCE [LARGE SCALE GENOMIC DNA]</scope>
    <source>
        <strain evidence="2 3">YYQ-30</strain>
    </source>
</reference>
<dbReference type="Proteomes" id="UP000572377">
    <property type="component" value="Unassembled WGS sequence"/>
</dbReference>
<feature type="signal peptide" evidence="1">
    <location>
        <begin position="1"/>
        <end position="27"/>
    </location>
</feature>
<dbReference type="RefSeq" id="WP_171323339.1">
    <property type="nucleotide sequence ID" value="NZ_JABFBC010000001.1"/>
</dbReference>
<gene>
    <name evidence="2" type="ORF">HMH01_05830</name>
</gene>
<sequence>MRGMPKGFLRNAVVMLGAVMFAGQAPAQETRQFYDVSVSGLHVGTMDLAANVEGAAYTARGEVRGGGLIGALFSFGFGGVASGRILSDGALQPVIYDGYREDRGDRAETAIRYQGAQVREVTLTPVRKPRPFDIVPQEQRGVLDPISAAFAVLADQPVGAACDRGIEIYDGRRRSRLVIGPRQARGEGFVCSGTYSRVAGYSPGQMAEKVDFPFTIHYREANGQMRVMAIETDSVIGKAVARRR</sequence>
<accession>A0A849L135</accession>